<organism evidence="3 4">
    <name type="scientific">Nocardioides marmoriginsengisoli</name>
    <dbReference type="NCBI Taxonomy" id="661483"/>
    <lineage>
        <taxon>Bacteria</taxon>
        <taxon>Bacillati</taxon>
        <taxon>Actinomycetota</taxon>
        <taxon>Actinomycetes</taxon>
        <taxon>Propionibacteriales</taxon>
        <taxon>Nocardioidaceae</taxon>
        <taxon>Nocardioides</taxon>
    </lineage>
</organism>
<keyword evidence="1" id="KW-0238">DNA-binding</keyword>
<reference evidence="3 4" key="1">
    <citation type="submission" date="2018-11" db="EMBL/GenBank/DDBJ databases">
        <authorList>
            <person name="Li F."/>
        </authorList>
    </citation>
    <scope>NUCLEOTIDE SEQUENCE [LARGE SCALE GENOMIC DNA]</scope>
    <source>
        <strain evidence="3 4">Gsoil 097</strain>
    </source>
</reference>
<protein>
    <submittedName>
        <fullName evidence="3">TetR/AcrR family transcriptional regulator</fullName>
    </submittedName>
</protein>
<dbReference type="GO" id="GO:0003677">
    <property type="term" value="F:DNA binding"/>
    <property type="evidence" value="ECO:0007669"/>
    <property type="project" value="UniProtKB-KW"/>
</dbReference>
<evidence type="ECO:0000256" key="1">
    <source>
        <dbReference type="ARBA" id="ARBA00023125"/>
    </source>
</evidence>
<name>A0A3N0CHK3_9ACTN</name>
<accession>A0A3N0CHK3</accession>
<dbReference type="InterPro" id="IPR009057">
    <property type="entry name" value="Homeodomain-like_sf"/>
</dbReference>
<sequence length="193" mass="20806">MPTDPRGDGLLDELIELYLAEGFAAFGVGDLAARLSCSRSTLYQVASSKEQIIVTAVRGYFRRAAERIEERVEADPDLGLRIQVYLAAVSDELAPASEQFYADVAAYPPARELYEENTRRAAQRVQDIVLAGVAAKALRPVNARFVGAAVAEVMAAIQGGRIEAAAGLDDADAYRALSDMVYRAVELRPGARA</sequence>
<proteinExistence type="predicted"/>
<dbReference type="OrthoDB" id="5181477at2"/>
<keyword evidence="4" id="KW-1185">Reference proteome</keyword>
<evidence type="ECO:0000259" key="2">
    <source>
        <dbReference type="Pfam" id="PF00440"/>
    </source>
</evidence>
<dbReference type="Gene3D" id="1.10.10.60">
    <property type="entry name" value="Homeodomain-like"/>
    <property type="match status" value="1"/>
</dbReference>
<gene>
    <name evidence="3" type="ORF">EFK50_14500</name>
</gene>
<evidence type="ECO:0000313" key="3">
    <source>
        <dbReference type="EMBL" id="RNL62932.1"/>
    </source>
</evidence>
<dbReference type="InterPro" id="IPR001647">
    <property type="entry name" value="HTH_TetR"/>
</dbReference>
<feature type="domain" description="HTH tetR-type" evidence="2">
    <location>
        <begin position="10"/>
        <end position="53"/>
    </location>
</feature>
<dbReference type="SUPFAM" id="SSF46689">
    <property type="entry name" value="Homeodomain-like"/>
    <property type="match status" value="1"/>
</dbReference>
<dbReference type="Gene3D" id="1.10.357.10">
    <property type="entry name" value="Tetracycline Repressor, domain 2"/>
    <property type="match status" value="1"/>
</dbReference>
<dbReference type="AlphaFoldDB" id="A0A3N0CHK3"/>
<evidence type="ECO:0000313" key="4">
    <source>
        <dbReference type="Proteomes" id="UP000267128"/>
    </source>
</evidence>
<dbReference type="Pfam" id="PF00440">
    <property type="entry name" value="TetR_N"/>
    <property type="match status" value="1"/>
</dbReference>
<dbReference type="RefSeq" id="WP_123228224.1">
    <property type="nucleotide sequence ID" value="NZ_RJSE01000007.1"/>
</dbReference>
<comment type="caution">
    <text evidence="3">The sequence shown here is derived from an EMBL/GenBank/DDBJ whole genome shotgun (WGS) entry which is preliminary data.</text>
</comment>
<dbReference type="Proteomes" id="UP000267128">
    <property type="component" value="Unassembled WGS sequence"/>
</dbReference>
<dbReference type="EMBL" id="RJSE01000007">
    <property type="protein sequence ID" value="RNL62932.1"/>
    <property type="molecule type" value="Genomic_DNA"/>
</dbReference>